<dbReference type="PROSITE" id="PS50043">
    <property type="entry name" value="HTH_LUXR_2"/>
    <property type="match status" value="1"/>
</dbReference>
<dbReference type="SUPFAM" id="SSF46894">
    <property type="entry name" value="C-terminal effector domain of the bipartite response regulators"/>
    <property type="match status" value="1"/>
</dbReference>
<dbReference type="Proteomes" id="UP001365405">
    <property type="component" value="Unassembled WGS sequence"/>
</dbReference>
<dbReference type="EMBL" id="JBBUTH010000001">
    <property type="protein sequence ID" value="MEK8049351.1"/>
    <property type="molecule type" value="Genomic_DNA"/>
</dbReference>
<proteinExistence type="predicted"/>
<feature type="domain" description="HTH luxR-type" evidence="2">
    <location>
        <begin position="147"/>
        <end position="212"/>
    </location>
</feature>
<dbReference type="RefSeq" id="WP_341409019.1">
    <property type="nucleotide sequence ID" value="NZ_JBBUTH010000001.1"/>
</dbReference>
<keyword evidence="4" id="KW-1185">Reference proteome</keyword>
<dbReference type="Gene3D" id="3.40.50.2300">
    <property type="match status" value="1"/>
</dbReference>
<dbReference type="SUPFAM" id="SSF52172">
    <property type="entry name" value="CheY-like"/>
    <property type="match status" value="1"/>
</dbReference>
<gene>
    <name evidence="3" type="ORF">AACH10_03775</name>
</gene>
<evidence type="ECO:0000259" key="2">
    <source>
        <dbReference type="PROSITE" id="PS50043"/>
    </source>
</evidence>
<organism evidence="3 4">
    <name type="scientific">Pseudaquabacterium inlustre</name>
    <dbReference type="NCBI Taxonomy" id="2984192"/>
    <lineage>
        <taxon>Bacteria</taxon>
        <taxon>Pseudomonadati</taxon>
        <taxon>Pseudomonadota</taxon>
        <taxon>Betaproteobacteria</taxon>
        <taxon>Burkholderiales</taxon>
        <taxon>Sphaerotilaceae</taxon>
        <taxon>Pseudaquabacterium</taxon>
    </lineage>
</organism>
<dbReference type="PANTHER" id="PTHR43214">
    <property type="entry name" value="TWO-COMPONENT RESPONSE REGULATOR"/>
    <property type="match status" value="1"/>
</dbReference>
<dbReference type="Pfam" id="PF00196">
    <property type="entry name" value="GerE"/>
    <property type="match status" value="1"/>
</dbReference>
<reference evidence="3 4" key="1">
    <citation type="submission" date="2024-04" db="EMBL/GenBank/DDBJ databases">
        <title>Novel species of the genus Ideonella isolated from streams.</title>
        <authorList>
            <person name="Lu H."/>
        </authorList>
    </citation>
    <scope>NUCLEOTIDE SEQUENCE [LARGE SCALE GENOMIC DNA]</scope>
    <source>
        <strain evidence="3 4">DXS22W</strain>
    </source>
</reference>
<dbReference type="InterPro" id="IPR011006">
    <property type="entry name" value="CheY-like_superfamily"/>
</dbReference>
<dbReference type="InterPro" id="IPR000792">
    <property type="entry name" value="Tscrpt_reg_LuxR_C"/>
</dbReference>
<dbReference type="SMART" id="SM00421">
    <property type="entry name" value="HTH_LUXR"/>
    <property type="match status" value="1"/>
</dbReference>
<sequence length="216" mass="22767">MIHVMLAIESAELRASFRRRISGAPDLRVLAEAESLDRACEPLRLQGVDVVLAALPLAGATTAAGLVGALRRQAPQARVLLLGGPASAAATGPCDASLALQAGAMGWMPHECEAGALLPAVRGVASGRRVFPPAVLRTWLDAGQPMTRGPLAGLTPREYEVLRMATDGLTVTSIGRALQLSHQAIHGTMSSVRRKLDAPSDFSLMRLVAEQRLYHG</sequence>
<evidence type="ECO:0000256" key="1">
    <source>
        <dbReference type="ARBA" id="ARBA00023125"/>
    </source>
</evidence>
<comment type="caution">
    <text evidence="3">The sequence shown here is derived from an EMBL/GenBank/DDBJ whole genome shotgun (WGS) entry which is preliminary data.</text>
</comment>
<dbReference type="CDD" id="cd06170">
    <property type="entry name" value="LuxR_C_like"/>
    <property type="match status" value="1"/>
</dbReference>
<dbReference type="InterPro" id="IPR039420">
    <property type="entry name" value="WalR-like"/>
</dbReference>
<accession>A0ABU9CEM6</accession>
<evidence type="ECO:0000313" key="3">
    <source>
        <dbReference type="EMBL" id="MEK8049351.1"/>
    </source>
</evidence>
<keyword evidence="1" id="KW-0238">DNA-binding</keyword>
<name>A0ABU9CEM6_9BURK</name>
<protein>
    <submittedName>
        <fullName evidence="3">Response regulator transcription factor</fullName>
    </submittedName>
</protein>
<dbReference type="InterPro" id="IPR016032">
    <property type="entry name" value="Sig_transdc_resp-reg_C-effctor"/>
</dbReference>
<evidence type="ECO:0000313" key="4">
    <source>
        <dbReference type="Proteomes" id="UP001365405"/>
    </source>
</evidence>